<keyword evidence="10" id="KW-1185">Reference proteome</keyword>
<evidence type="ECO:0000256" key="5">
    <source>
        <dbReference type="ARBA" id="ARBA00022989"/>
    </source>
</evidence>
<evidence type="ECO:0000256" key="8">
    <source>
        <dbReference type="SAM" id="MobiDB-lite"/>
    </source>
</evidence>
<keyword evidence="2" id="KW-0813">Transport</keyword>
<evidence type="ECO:0000256" key="2">
    <source>
        <dbReference type="ARBA" id="ARBA00022448"/>
    </source>
</evidence>
<evidence type="ECO:0000313" key="9">
    <source>
        <dbReference type="EMBL" id="CAK0790105.1"/>
    </source>
</evidence>
<dbReference type="EMBL" id="CAUYUJ010000359">
    <property type="protein sequence ID" value="CAK0790105.1"/>
    <property type="molecule type" value="Genomic_DNA"/>
</dbReference>
<dbReference type="InterPro" id="IPR044669">
    <property type="entry name" value="YneE/VCCN1/2-like"/>
</dbReference>
<accession>A0ABN9PB92</accession>
<evidence type="ECO:0000256" key="4">
    <source>
        <dbReference type="ARBA" id="ARBA00022692"/>
    </source>
</evidence>
<keyword evidence="7" id="KW-0472">Membrane</keyword>
<feature type="region of interest" description="Disordered" evidence="8">
    <location>
        <begin position="430"/>
        <end position="458"/>
    </location>
</feature>
<evidence type="ECO:0000256" key="1">
    <source>
        <dbReference type="ARBA" id="ARBA00004651"/>
    </source>
</evidence>
<dbReference type="Proteomes" id="UP001189429">
    <property type="component" value="Unassembled WGS sequence"/>
</dbReference>
<comment type="caution">
    <text evidence="9">The sequence shown here is derived from an EMBL/GenBank/DDBJ whole genome shotgun (WGS) entry which is preliminary data.</text>
</comment>
<name>A0ABN9PB92_9DINO</name>
<keyword evidence="3" id="KW-1003">Cell membrane</keyword>
<comment type="subcellular location">
    <subcellularLocation>
        <location evidence="1">Cell membrane</location>
        <topology evidence="1">Multi-pass membrane protein</topology>
    </subcellularLocation>
</comment>
<evidence type="ECO:0000256" key="7">
    <source>
        <dbReference type="ARBA" id="ARBA00023136"/>
    </source>
</evidence>
<keyword evidence="5" id="KW-1133">Transmembrane helix</keyword>
<feature type="region of interest" description="Disordered" evidence="8">
    <location>
        <begin position="1"/>
        <end position="40"/>
    </location>
</feature>
<reference evidence="9" key="1">
    <citation type="submission" date="2023-10" db="EMBL/GenBank/DDBJ databases">
        <authorList>
            <person name="Chen Y."/>
            <person name="Shah S."/>
            <person name="Dougan E. K."/>
            <person name="Thang M."/>
            <person name="Chan C."/>
        </authorList>
    </citation>
    <scope>NUCLEOTIDE SEQUENCE [LARGE SCALE GENOMIC DNA]</scope>
</reference>
<keyword evidence="6" id="KW-0406">Ion transport</keyword>
<sequence>MTSAAMASLRSPPVAGAQPLAPGLAQRGRVRRPSAGRRPTVERMAARLTPLACPAWPVSRGTAALVLLGCARMRRCRRRVWENVDAAVAESASQGVGVGEGSFFSEHREGAYKAWTRHSSPVRYGSNLTSAAVSATTRRVAPIVLLLCVFSVLLNEYNSLATKDPTLPELVLPMNPFDLTAPLVGLLLVFRTESSYARYKAGGELVQQLTSRMRGVACRLLTWSYRSVPCVTEEVDETSNMLALYHQWIFASYLQPNGVRATATSEVFQNAFGLPIGTGRPLTPAIAELAVVEQLYSMTTLNDLQKNRLDEELSQVSDTLSKCEYLIRTPIPLGYTRATTRFLFLWLTLLPFALVRSFSSFGEGSWWDGKAQVVVPAAMFFISFMFLSLEDVAAQIEEPFRAQRAQLEMLSAEFVEDVQGMKKSLMLSASEGPGAALPNRMTTRQPRTIRNEENYLSR</sequence>
<gene>
    <name evidence="9" type="ORF">PCOR1329_LOCUS1469</name>
</gene>
<dbReference type="Pfam" id="PF25539">
    <property type="entry name" value="Bestrophin_2"/>
    <property type="match status" value="1"/>
</dbReference>
<evidence type="ECO:0000313" key="10">
    <source>
        <dbReference type="Proteomes" id="UP001189429"/>
    </source>
</evidence>
<protein>
    <submittedName>
        <fullName evidence="9">Uncharacterized protein</fullName>
    </submittedName>
</protein>
<evidence type="ECO:0000256" key="3">
    <source>
        <dbReference type="ARBA" id="ARBA00022475"/>
    </source>
</evidence>
<dbReference type="PANTHER" id="PTHR33281">
    <property type="entry name" value="UPF0187 PROTEIN YNEE"/>
    <property type="match status" value="1"/>
</dbReference>
<keyword evidence="4" id="KW-0812">Transmembrane</keyword>
<dbReference type="PANTHER" id="PTHR33281:SF19">
    <property type="entry name" value="VOLTAGE-DEPENDENT ANION CHANNEL-FORMING PROTEIN YNEE"/>
    <property type="match status" value="1"/>
</dbReference>
<feature type="compositionally biased region" description="Basic and acidic residues" evidence="8">
    <location>
        <begin position="449"/>
        <end position="458"/>
    </location>
</feature>
<evidence type="ECO:0000256" key="6">
    <source>
        <dbReference type="ARBA" id="ARBA00023065"/>
    </source>
</evidence>
<proteinExistence type="predicted"/>
<organism evidence="9 10">
    <name type="scientific">Prorocentrum cordatum</name>
    <dbReference type="NCBI Taxonomy" id="2364126"/>
    <lineage>
        <taxon>Eukaryota</taxon>
        <taxon>Sar</taxon>
        <taxon>Alveolata</taxon>
        <taxon>Dinophyceae</taxon>
        <taxon>Prorocentrales</taxon>
        <taxon>Prorocentraceae</taxon>
        <taxon>Prorocentrum</taxon>
    </lineage>
</organism>